<dbReference type="GO" id="GO:0005506">
    <property type="term" value="F:iron ion binding"/>
    <property type="evidence" value="ECO:0007669"/>
    <property type="project" value="UniProtKB-UniRule"/>
</dbReference>
<evidence type="ECO:0000256" key="2">
    <source>
        <dbReference type="ARBA" id="ARBA00022485"/>
    </source>
</evidence>
<dbReference type="Proteomes" id="UP000031552">
    <property type="component" value="Unassembled WGS sequence"/>
</dbReference>
<feature type="binding site" evidence="8">
    <location>
        <position position="113"/>
    </location>
    <ligand>
        <name>[4Fe-4S] cluster</name>
        <dbReference type="ChEBI" id="CHEBI:49883"/>
        <label>2</label>
    </ligand>
</feature>
<evidence type="ECO:0000256" key="7">
    <source>
        <dbReference type="ARBA" id="ARBA00023014"/>
    </source>
</evidence>
<feature type="binding site" evidence="8">
    <location>
        <position position="110"/>
    </location>
    <ligand>
        <name>[4Fe-4S] cluster</name>
        <dbReference type="ChEBI" id="CHEBI:49883"/>
        <label>2</label>
    </ligand>
</feature>
<feature type="binding site" evidence="8">
    <location>
        <position position="72"/>
    </location>
    <ligand>
        <name>[4Fe-4S] cluster</name>
        <dbReference type="ChEBI" id="CHEBI:49883"/>
        <label>2</label>
    </ligand>
</feature>
<keyword evidence="6 8" id="KW-0408">Iron</keyword>
<evidence type="ECO:0000256" key="1">
    <source>
        <dbReference type="ARBA" id="ARBA00010277"/>
    </source>
</evidence>
<dbReference type="GO" id="GO:0051539">
    <property type="term" value="F:4 iron, 4 sulfur cluster binding"/>
    <property type="evidence" value="ECO:0007669"/>
    <property type="project" value="UniProtKB-KW"/>
</dbReference>
<evidence type="ECO:0000313" key="11">
    <source>
        <dbReference type="Proteomes" id="UP000031552"/>
    </source>
</evidence>
<evidence type="ECO:0000313" key="10">
    <source>
        <dbReference type="EMBL" id="CDR33440.1"/>
    </source>
</evidence>
<sequence length="161" mass="18609">MELKLKQKLLNVLTLFKGLWIVLRHSFKKPITIRYPEEKRVLPRRSRGRHYLTKWNDGKERCVGCELCAIVCPSQAIYVKAKENDPENPHSHGERYASDFQINMLRCIYCGDCEEACPTGAIILSNDFELSGYSRESLIYTKDMLTEKNPGDSGRDPNREI</sequence>
<dbReference type="STRING" id="1437425.CSEC_0607"/>
<feature type="binding site" evidence="8">
    <location>
        <position position="62"/>
    </location>
    <ligand>
        <name>[4Fe-4S] cluster</name>
        <dbReference type="ChEBI" id="CHEBI:49883"/>
        <label>1</label>
    </ligand>
</feature>
<dbReference type="RefSeq" id="WP_041016931.1">
    <property type="nucleotide sequence ID" value="NZ_CCEJ010000003.1"/>
</dbReference>
<dbReference type="EC" id="7.1.1.-" evidence="8"/>
<dbReference type="NCBIfam" id="TIGR01971">
    <property type="entry name" value="NuoI"/>
    <property type="match status" value="1"/>
</dbReference>
<dbReference type="OrthoDB" id="9803192at2"/>
<gene>
    <name evidence="8 10" type="primary">nuoI</name>
    <name evidence="10" type="ORF">CSEC_0607</name>
</gene>
<proteinExistence type="inferred from homology"/>
<evidence type="ECO:0000256" key="6">
    <source>
        <dbReference type="ARBA" id="ARBA00023004"/>
    </source>
</evidence>
<dbReference type="PROSITE" id="PS00198">
    <property type="entry name" value="4FE4S_FER_1"/>
    <property type="match status" value="1"/>
</dbReference>
<comment type="cofactor">
    <cofactor evidence="8">
        <name>[4Fe-4S] cluster</name>
        <dbReference type="ChEBI" id="CHEBI:49883"/>
    </cofactor>
    <text evidence="8">Binds 2 [4Fe-4S] clusters per subunit.</text>
</comment>
<keyword evidence="10" id="KW-0560">Oxidoreductase</keyword>
<feature type="binding site" evidence="8">
    <location>
        <position position="65"/>
    </location>
    <ligand>
        <name>[4Fe-4S] cluster</name>
        <dbReference type="ChEBI" id="CHEBI:49883"/>
        <label>1</label>
    </ligand>
</feature>
<keyword evidence="4" id="KW-0677">Repeat</keyword>
<dbReference type="GO" id="GO:0050136">
    <property type="term" value="F:NADH dehydrogenase (quinone) (non-electrogenic) activity"/>
    <property type="evidence" value="ECO:0007669"/>
    <property type="project" value="UniProtKB-UniRule"/>
</dbReference>
<comment type="caution">
    <text evidence="10">The sequence shown here is derived from an EMBL/GenBank/DDBJ whole genome shotgun (WGS) entry which is preliminary data.</text>
</comment>
<keyword evidence="8" id="KW-0520">NAD</keyword>
<dbReference type="GO" id="GO:0048038">
    <property type="term" value="F:quinone binding"/>
    <property type="evidence" value="ECO:0007669"/>
    <property type="project" value="UniProtKB-KW"/>
</dbReference>
<evidence type="ECO:0000256" key="5">
    <source>
        <dbReference type="ARBA" id="ARBA00022967"/>
    </source>
</evidence>
<evidence type="ECO:0000256" key="3">
    <source>
        <dbReference type="ARBA" id="ARBA00022723"/>
    </source>
</evidence>
<dbReference type="GO" id="GO:0005886">
    <property type="term" value="C:plasma membrane"/>
    <property type="evidence" value="ECO:0007669"/>
    <property type="project" value="UniProtKB-SubCell"/>
</dbReference>
<keyword evidence="8" id="KW-1003">Cell membrane</keyword>
<dbReference type="PANTHER" id="PTHR10849">
    <property type="entry name" value="NADH DEHYDROGENASE UBIQUINONE IRON-SULFUR PROTEIN 8, MITOCHONDRIAL"/>
    <property type="match status" value="1"/>
</dbReference>
<organism evidence="10 11">
    <name type="scientific">Candidatus Criblamydia sequanensis CRIB-18</name>
    <dbReference type="NCBI Taxonomy" id="1437425"/>
    <lineage>
        <taxon>Bacteria</taxon>
        <taxon>Pseudomonadati</taxon>
        <taxon>Chlamydiota</taxon>
        <taxon>Chlamydiia</taxon>
        <taxon>Parachlamydiales</taxon>
        <taxon>Candidatus Criblamydiaceae</taxon>
        <taxon>Candidatus Criblamydia</taxon>
    </lineage>
</organism>
<feature type="domain" description="4Fe-4S ferredoxin-type" evidence="9">
    <location>
        <begin position="51"/>
        <end position="82"/>
    </location>
</feature>
<feature type="domain" description="4Fe-4S ferredoxin-type" evidence="9">
    <location>
        <begin position="98"/>
        <end position="127"/>
    </location>
</feature>
<feature type="binding site" evidence="8">
    <location>
        <position position="107"/>
    </location>
    <ligand>
        <name>[4Fe-4S] cluster</name>
        <dbReference type="ChEBI" id="CHEBI:49883"/>
        <label>2</label>
    </ligand>
</feature>
<reference evidence="10" key="1">
    <citation type="submission" date="2013-12" db="EMBL/GenBank/DDBJ databases">
        <authorList>
            <person name="Linke B."/>
        </authorList>
    </citation>
    <scope>NUCLEOTIDE SEQUENCE [LARGE SCALE GENOMIC DNA]</scope>
    <source>
        <strain evidence="10">CRIB-18</strain>
    </source>
</reference>
<dbReference type="InterPro" id="IPR010226">
    <property type="entry name" value="NADH_quinone_OxRdtase_chainI"/>
</dbReference>
<evidence type="ECO:0000256" key="4">
    <source>
        <dbReference type="ARBA" id="ARBA00022737"/>
    </source>
</evidence>
<keyword evidence="7 8" id="KW-0411">Iron-sulfur</keyword>
<comment type="similarity">
    <text evidence="1 8">Belongs to the complex I 23 kDa subunit family.</text>
</comment>
<feature type="binding site" evidence="8">
    <location>
        <position position="68"/>
    </location>
    <ligand>
        <name>[4Fe-4S] cluster</name>
        <dbReference type="ChEBI" id="CHEBI:49883"/>
        <label>1</label>
    </ligand>
</feature>
<dbReference type="GO" id="GO:0009060">
    <property type="term" value="P:aerobic respiration"/>
    <property type="evidence" value="ECO:0007669"/>
    <property type="project" value="TreeGrafter"/>
</dbReference>
<evidence type="ECO:0000259" key="9">
    <source>
        <dbReference type="PROSITE" id="PS51379"/>
    </source>
</evidence>
<feature type="binding site" evidence="8">
    <location>
        <position position="117"/>
    </location>
    <ligand>
        <name>[4Fe-4S] cluster</name>
        <dbReference type="ChEBI" id="CHEBI:49883"/>
        <label>1</label>
    </ligand>
</feature>
<keyword evidence="8" id="KW-0472">Membrane</keyword>
<keyword evidence="3 8" id="KW-0479">Metal-binding</keyword>
<dbReference type="AlphaFoldDB" id="A0A090D0Q4"/>
<accession>A0A090D0Q4</accession>
<keyword evidence="11" id="KW-1185">Reference proteome</keyword>
<dbReference type="InterPro" id="IPR017900">
    <property type="entry name" value="4Fe4S_Fe_S_CS"/>
</dbReference>
<dbReference type="NCBIfam" id="NF004537">
    <property type="entry name" value="PRK05888.1-3"/>
    <property type="match status" value="1"/>
</dbReference>
<comment type="function">
    <text evidence="8">NDH-1 shuttles electrons from NADH, via FMN and iron-sulfur (Fe-S) centers, to quinones in the respiratory chain. The immediate electron acceptor for the enzyme in this species is believed to be ubiquinone. Couples the redox reaction to proton translocation (for every two electrons transferred, four hydrogen ions are translocated across the cytoplasmic membrane), and thus conserves the redox energy in a proton gradient.</text>
</comment>
<dbReference type="PROSITE" id="PS51379">
    <property type="entry name" value="4FE4S_FER_2"/>
    <property type="match status" value="2"/>
</dbReference>
<dbReference type="HAMAP" id="MF_01351">
    <property type="entry name" value="NDH1_NuoI"/>
    <property type="match status" value="1"/>
</dbReference>
<dbReference type="EMBL" id="CCEJ010000003">
    <property type="protein sequence ID" value="CDR33440.1"/>
    <property type="molecule type" value="Genomic_DNA"/>
</dbReference>
<dbReference type="SUPFAM" id="SSF54862">
    <property type="entry name" value="4Fe-4S ferredoxins"/>
    <property type="match status" value="1"/>
</dbReference>
<comment type="subunit">
    <text evidence="8">NDH-1 is composed of 14 different subunits. Subunits NuoA, H, J, K, L, M, N constitute the membrane sector of the complex.</text>
</comment>
<dbReference type="Pfam" id="PF12838">
    <property type="entry name" value="Fer4_7"/>
    <property type="match status" value="1"/>
</dbReference>
<dbReference type="Gene3D" id="3.30.70.3270">
    <property type="match status" value="1"/>
</dbReference>
<dbReference type="eggNOG" id="COG1143">
    <property type="taxonomic scope" value="Bacteria"/>
</dbReference>
<comment type="subcellular location">
    <subcellularLocation>
        <location evidence="8">Cell membrane</location>
        <topology evidence="8">Peripheral membrane protein</topology>
    </subcellularLocation>
</comment>
<protein>
    <recommendedName>
        <fullName evidence="8">NADH-quinone oxidoreductase subunit I</fullName>
        <ecNumber evidence="8">7.1.1.-</ecNumber>
    </recommendedName>
    <alternativeName>
        <fullName evidence="8">NADH dehydrogenase I subunit I</fullName>
    </alternativeName>
    <alternativeName>
        <fullName evidence="8">NDH-1 subunit I</fullName>
    </alternativeName>
</protein>
<keyword evidence="5 8" id="KW-1278">Translocase</keyword>
<keyword evidence="8" id="KW-0874">Quinone</keyword>
<dbReference type="PANTHER" id="PTHR10849:SF20">
    <property type="entry name" value="NADH DEHYDROGENASE [UBIQUINONE] IRON-SULFUR PROTEIN 8, MITOCHONDRIAL"/>
    <property type="match status" value="1"/>
</dbReference>
<evidence type="ECO:0000256" key="8">
    <source>
        <dbReference type="HAMAP-Rule" id="MF_01351"/>
    </source>
</evidence>
<name>A0A090D0Q4_9BACT</name>
<keyword evidence="8" id="KW-0830">Ubiquinone</keyword>
<comment type="catalytic activity">
    <reaction evidence="8">
        <text>a quinone + NADH + 5 H(+)(in) = a quinol + NAD(+) + 4 H(+)(out)</text>
        <dbReference type="Rhea" id="RHEA:57888"/>
        <dbReference type="ChEBI" id="CHEBI:15378"/>
        <dbReference type="ChEBI" id="CHEBI:24646"/>
        <dbReference type="ChEBI" id="CHEBI:57540"/>
        <dbReference type="ChEBI" id="CHEBI:57945"/>
        <dbReference type="ChEBI" id="CHEBI:132124"/>
    </reaction>
</comment>
<reference evidence="10" key="2">
    <citation type="submission" date="2014-09" db="EMBL/GenBank/DDBJ databases">
        <title>Criblamydia sequanensis harbors a mega-plasmid encoding arsenite resistance.</title>
        <authorList>
            <person name="Bertelli C."/>
            <person name="Goesmann A."/>
            <person name="Greub G."/>
        </authorList>
    </citation>
    <scope>NUCLEOTIDE SEQUENCE [LARGE SCALE GENOMIC DNA]</scope>
    <source>
        <strain evidence="10">CRIB-18</strain>
    </source>
</reference>
<dbReference type="InterPro" id="IPR017896">
    <property type="entry name" value="4Fe4S_Fe-S-bd"/>
</dbReference>
<keyword evidence="2 8" id="KW-0004">4Fe-4S</keyword>